<protein>
    <submittedName>
        <fullName evidence="1">Uncharacterized protein</fullName>
    </submittedName>
</protein>
<evidence type="ECO:0000313" key="2">
    <source>
        <dbReference type="Proteomes" id="UP000266340"/>
    </source>
</evidence>
<dbReference type="AlphaFoldDB" id="A0A398CWH0"/>
<gene>
    <name evidence="1" type="ORF">D3H35_03510</name>
</gene>
<reference evidence="1 2" key="1">
    <citation type="submission" date="2018-09" db="EMBL/GenBank/DDBJ databases">
        <title>Cohnella cavernae sp. nov., isolated from a karst cave.</title>
        <authorList>
            <person name="Zhu H."/>
        </authorList>
    </citation>
    <scope>NUCLEOTIDE SEQUENCE [LARGE SCALE GENOMIC DNA]</scope>
    <source>
        <strain evidence="1 2">K2E09-144</strain>
    </source>
</reference>
<dbReference type="Proteomes" id="UP000266340">
    <property type="component" value="Unassembled WGS sequence"/>
</dbReference>
<keyword evidence="2" id="KW-1185">Reference proteome</keyword>
<accession>A0A398CWH0</accession>
<proteinExistence type="predicted"/>
<evidence type="ECO:0000313" key="1">
    <source>
        <dbReference type="EMBL" id="RIE04908.1"/>
    </source>
</evidence>
<organism evidence="1 2">
    <name type="scientific">Cohnella faecalis</name>
    <dbReference type="NCBI Taxonomy" id="2315694"/>
    <lineage>
        <taxon>Bacteria</taxon>
        <taxon>Bacillati</taxon>
        <taxon>Bacillota</taxon>
        <taxon>Bacilli</taxon>
        <taxon>Bacillales</taxon>
        <taxon>Paenibacillaceae</taxon>
        <taxon>Cohnella</taxon>
    </lineage>
</organism>
<name>A0A398CWH0_9BACL</name>
<comment type="caution">
    <text evidence="1">The sequence shown here is derived from an EMBL/GenBank/DDBJ whole genome shotgun (WGS) entry which is preliminary data.</text>
</comment>
<dbReference type="EMBL" id="QXJM01000022">
    <property type="protein sequence ID" value="RIE04908.1"/>
    <property type="molecule type" value="Genomic_DNA"/>
</dbReference>
<sequence>MLTGAFSALSPAFGLLPFGTFASSSRLAGEYEILNRSAMVIGSGLFFLFGLVPPLGDFLSEMPLSIGSACCSSPICKCSASGRPNDTRPSLRLENDLQAGASDSARHLHHECACGSILRIARLYPASPRSGLIVGIVVSVLGGDDGQLAARRGGKIDRGSGHPRLRGK</sequence>